<evidence type="ECO:0000259" key="2">
    <source>
        <dbReference type="Pfam" id="PF07007"/>
    </source>
</evidence>
<dbReference type="InterPro" id="IPR009739">
    <property type="entry name" value="LprI-like_N"/>
</dbReference>
<evidence type="ECO:0000256" key="1">
    <source>
        <dbReference type="SAM" id="SignalP"/>
    </source>
</evidence>
<feature type="chain" id="PRO_5030578233" evidence="1">
    <location>
        <begin position="26"/>
        <end position="134"/>
    </location>
</feature>
<dbReference type="Gene3D" id="1.20.1270.180">
    <property type="match status" value="1"/>
</dbReference>
<sequence>MKTTKKNLFLLLPITLWSIAGSAYALDCENITASAQIDVCAKAEKESADKKINESYKKLITRIKEQYAPDPEMAERYLSKLKSSQRAWIALRDTNCEFESFLADPSYPAHETLTNNCITKMSQERSAYLDRTQP</sequence>
<comment type="caution">
    <text evidence="3">The sequence shown here is derived from an EMBL/GenBank/DDBJ whole genome shotgun (WGS) entry which is preliminary data.</text>
</comment>
<accession>A0A7Y7WHH1</accession>
<proteinExistence type="predicted"/>
<reference evidence="3 4" key="1">
    <citation type="submission" date="2020-04" db="EMBL/GenBank/DDBJ databases">
        <title>Molecular characterization of pseudomonads from Agaricus bisporus reveal novel blotch 2 pathogens in Western Europe.</title>
        <authorList>
            <person name="Taparia T."/>
            <person name="Krijger M."/>
            <person name="Haynes E."/>
            <person name="Elpinstone J.G."/>
            <person name="Noble R."/>
            <person name="Van Der Wolf J."/>
        </authorList>
    </citation>
    <scope>NUCLEOTIDE SEQUENCE [LARGE SCALE GENOMIC DNA]</scope>
    <source>
        <strain evidence="3 4">F1001</strain>
    </source>
</reference>
<name>A0A7Y7WHH1_9PSED</name>
<organism evidence="3 4">
    <name type="scientific">Pseudomonas gingeri</name>
    <dbReference type="NCBI Taxonomy" id="117681"/>
    <lineage>
        <taxon>Bacteria</taxon>
        <taxon>Pseudomonadati</taxon>
        <taxon>Pseudomonadota</taxon>
        <taxon>Gammaproteobacteria</taxon>
        <taxon>Pseudomonadales</taxon>
        <taxon>Pseudomonadaceae</taxon>
        <taxon>Pseudomonas</taxon>
    </lineage>
</organism>
<dbReference type="EMBL" id="JACAPU010000030">
    <property type="protein sequence ID" value="NWB49606.1"/>
    <property type="molecule type" value="Genomic_DNA"/>
</dbReference>
<feature type="domain" description="Lysozyme inhibitor LprI-like N-terminal" evidence="2">
    <location>
        <begin position="33"/>
        <end position="129"/>
    </location>
</feature>
<dbReference type="RefSeq" id="WP_177145200.1">
    <property type="nucleotide sequence ID" value="NZ_JACAPU010000030.1"/>
</dbReference>
<keyword evidence="1" id="KW-0732">Signal</keyword>
<feature type="signal peptide" evidence="1">
    <location>
        <begin position="1"/>
        <end position="25"/>
    </location>
</feature>
<dbReference type="Pfam" id="PF07007">
    <property type="entry name" value="LprI"/>
    <property type="match status" value="1"/>
</dbReference>
<protein>
    <submittedName>
        <fullName evidence="3">DUF1311 domain-containing protein</fullName>
    </submittedName>
</protein>
<evidence type="ECO:0000313" key="4">
    <source>
        <dbReference type="Proteomes" id="UP000582981"/>
    </source>
</evidence>
<dbReference type="Proteomes" id="UP000582981">
    <property type="component" value="Unassembled WGS sequence"/>
</dbReference>
<gene>
    <name evidence="3" type="ORF">HX829_24275</name>
</gene>
<dbReference type="AlphaFoldDB" id="A0A7Y7WHH1"/>
<evidence type="ECO:0000313" key="3">
    <source>
        <dbReference type="EMBL" id="NWB49606.1"/>
    </source>
</evidence>